<dbReference type="InterPro" id="IPR036116">
    <property type="entry name" value="FN3_sf"/>
</dbReference>
<gene>
    <name evidence="3" type="ORF">VZT92_023472</name>
</gene>
<feature type="signal peptide" evidence="2">
    <location>
        <begin position="1"/>
        <end position="23"/>
    </location>
</feature>
<evidence type="ECO:0000313" key="4">
    <source>
        <dbReference type="Proteomes" id="UP001488805"/>
    </source>
</evidence>
<accession>A0AAW1E6K6</accession>
<evidence type="ECO:0000313" key="3">
    <source>
        <dbReference type="EMBL" id="KAK9518158.1"/>
    </source>
</evidence>
<name>A0AAW1E6K6_ZOAVI</name>
<dbReference type="InterPro" id="IPR003961">
    <property type="entry name" value="FN3_dom"/>
</dbReference>
<keyword evidence="1" id="KW-0472">Membrane</keyword>
<keyword evidence="1" id="KW-1133">Transmembrane helix</keyword>
<dbReference type="AlphaFoldDB" id="A0AAW1E6K6"/>
<dbReference type="EMBL" id="JBCEZU010000538">
    <property type="protein sequence ID" value="KAK9518158.1"/>
    <property type="molecule type" value="Genomic_DNA"/>
</dbReference>
<sequence length="263" mass="28491">MTSLRKNLAVLILFLSASPLLHSHLFTHAASTSAPATRAQIIFVTGLNSDDNYEDDYLDDDNHSTPPKVVESVQTTLLQQKPQLCQYNPCLENQEPCNQISERTGCLCPGVSGGDEPPHAPRIQVLQPISEGGDRGKIEVQWCAPSSVVSGYRVVIEGRETLEFQKVSRRGLVISLEVGTKVCVEAVNSAGHSTPSDFSCKRYDPPESSDHKLLAGVIGGGVALFLLLIIAAVILWKHQMRKKAKRDSADGLGNPSYSTEGTL</sequence>
<dbReference type="Proteomes" id="UP001488805">
    <property type="component" value="Unassembled WGS sequence"/>
</dbReference>
<reference evidence="3 4" key="1">
    <citation type="journal article" date="2024" name="Genome Biol. Evol.">
        <title>Chromosome-level genome assembly of the viviparous eelpout Zoarces viviparus.</title>
        <authorList>
            <person name="Fuhrmann N."/>
            <person name="Brasseur M.V."/>
            <person name="Bakowski C.E."/>
            <person name="Podsiadlowski L."/>
            <person name="Prost S."/>
            <person name="Krehenwinkel H."/>
            <person name="Mayer C."/>
        </authorList>
    </citation>
    <scope>NUCLEOTIDE SEQUENCE [LARGE SCALE GENOMIC DNA]</scope>
    <source>
        <strain evidence="3">NO-MEL_2022_Ind0_liver</strain>
    </source>
</reference>
<dbReference type="CDD" id="cd00063">
    <property type="entry name" value="FN3"/>
    <property type="match status" value="1"/>
</dbReference>
<feature type="chain" id="PRO_5043799774" description="LRRN4 C-terminal-like protein" evidence="2">
    <location>
        <begin position="24"/>
        <end position="263"/>
    </location>
</feature>
<organism evidence="3 4">
    <name type="scientific">Zoarces viviparus</name>
    <name type="common">Viviparous eelpout</name>
    <name type="synonym">Blennius viviparus</name>
    <dbReference type="NCBI Taxonomy" id="48416"/>
    <lineage>
        <taxon>Eukaryota</taxon>
        <taxon>Metazoa</taxon>
        <taxon>Chordata</taxon>
        <taxon>Craniata</taxon>
        <taxon>Vertebrata</taxon>
        <taxon>Euteleostomi</taxon>
        <taxon>Actinopterygii</taxon>
        <taxon>Neopterygii</taxon>
        <taxon>Teleostei</taxon>
        <taxon>Neoteleostei</taxon>
        <taxon>Acanthomorphata</taxon>
        <taxon>Eupercaria</taxon>
        <taxon>Perciformes</taxon>
        <taxon>Cottioidei</taxon>
        <taxon>Zoarcales</taxon>
        <taxon>Zoarcidae</taxon>
        <taxon>Zoarcinae</taxon>
        <taxon>Zoarces</taxon>
    </lineage>
</organism>
<evidence type="ECO:0000256" key="2">
    <source>
        <dbReference type="SAM" id="SignalP"/>
    </source>
</evidence>
<dbReference type="SUPFAM" id="SSF49265">
    <property type="entry name" value="Fibronectin type III"/>
    <property type="match status" value="1"/>
</dbReference>
<protein>
    <recommendedName>
        <fullName evidence="5">LRRN4 C-terminal-like protein</fullName>
    </recommendedName>
</protein>
<evidence type="ECO:0008006" key="5">
    <source>
        <dbReference type="Google" id="ProtNLM"/>
    </source>
</evidence>
<comment type="caution">
    <text evidence="3">The sequence shown here is derived from an EMBL/GenBank/DDBJ whole genome shotgun (WGS) entry which is preliminary data.</text>
</comment>
<feature type="transmembrane region" description="Helical" evidence="1">
    <location>
        <begin position="213"/>
        <end position="236"/>
    </location>
</feature>
<keyword evidence="2" id="KW-0732">Signal</keyword>
<keyword evidence="4" id="KW-1185">Reference proteome</keyword>
<evidence type="ECO:0000256" key="1">
    <source>
        <dbReference type="SAM" id="Phobius"/>
    </source>
</evidence>
<proteinExistence type="predicted"/>
<keyword evidence="1" id="KW-0812">Transmembrane</keyword>